<sequence length="325" mass="37397">MCEGEKEREKGVELSAYGRIMKEEKERGEDWTKRERRWISSDVKGRIGILAIAPTKFSKMPSGLCDCFLLRKNTTPRRNMAKEKDSKNRSRESLMPQELVYQDISVSSLAEQPLLDPVTEAKSDPFAPSFSPFNSPRMCISSKEVSRTGNQLIEKKNRTIARQMNSRLSFLLQRQDSVCEQNDSALEETDRLNKATRPSLEEVMSWSRSLETLLSSSSGVATFRSFLQSEYSDENLEFWLACENYRSTCITEMDHAARRIFTEFIGVQAPKEINLDSHTRDSILASLNQPTLCSFDTAQKRVYSLMEKDSYPRFLRSDLYLHSME</sequence>
<evidence type="ECO:0000259" key="2">
    <source>
        <dbReference type="PROSITE" id="PS50132"/>
    </source>
</evidence>
<organism evidence="3 4">
    <name type="scientific">Pleurodeles waltl</name>
    <name type="common">Iberian ribbed newt</name>
    <dbReference type="NCBI Taxonomy" id="8319"/>
    <lineage>
        <taxon>Eukaryota</taxon>
        <taxon>Metazoa</taxon>
        <taxon>Chordata</taxon>
        <taxon>Craniata</taxon>
        <taxon>Vertebrata</taxon>
        <taxon>Euteleostomi</taxon>
        <taxon>Amphibia</taxon>
        <taxon>Batrachia</taxon>
        <taxon>Caudata</taxon>
        <taxon>Salamandroidea</taxon>
        <taxon>Salamandridae</taxon>
        <taxon>Pleurodelinae</taxon>
        <taxon>Pleurodeles</taxon>
    </lineage>
</organism>
<dbReference type="InterPro" id="IPR036305">
    <property type="entry name" value="RGS_sf"/>
</dbReference>
<dbReference type="PANTHER" id="PTHR10845">
    <property type="entry name" value="REGULATOR OF G PROTEIN SIGNALING"/>
    <property type="match status" value="1"/>
</dbReference>
<dbReference type="SUPFAM" id="SSF48097">
    <property type="entry name" value="Regulator of G-protein signaling, RGS"/>
    <property type="match status" value="1"/>
</dbReference>
<dbReference type="Pfam" id="PF00615">
    <property type="entry name" value="RGS"/>
    <property type="match status" value="1"/>
</dbReference>
<dbReference type="InterPro" id="IPR044926">
    <property type="entry name" value="RGS_subdomain_2"/>
</dbReference>
<dbReference type="SMART" id="SM00315">
    <property type="entry name" value="RGS"/>
    <property type="match status" value="1"/>
</dbReference>
<dbReference type="AlphaFoldDB" id="A0AAV7SBM2"/>
<keyword evidence="4" id="KW-1185">Reference proteome</keyword>
<dbReference type="EMBL" id="JANPWB010000008">
    <property type="protein sequence ID" value="KAJ1160954.1"/>
    <property type="molecule type" value="Genomic_DNA"/>
</dbReference>
<feature type="domain" description="RGS" evidence="2">
    <location>
        <begin position="209"/>
        <end position="324"/>
    </location>
</feature>
<proteinExistence type="predicted"/>
<gene>
    <name evidence="3" type="ORF">NDU88_001443</name>
</gene>
<comment type="function">
    <text evidence="1">Regulates G protein-coupled receptor signaling cascades, including signaling downstream of the N-formylpeptide chemoattractant receptors and leukotriene receptors. Inhibits B cell chemotaxis. Inhibits signal transduction by increasing the GTPase activity of G protein alpha subunits, thereby driving them into their inactive GDP-bound form.</text>
</comment>
<dbReference type="InterPro" id="IPR016137">
    <property type="entry name" value="RGS"/>
</dbReference>
<dbReference type="PRINTS" id="PR01301">
    <property type="entry name" value="RGSPROTEIN"/>
</dbReference>
<comment type="caution">
    <text evidence="3">The sequence shown here is derived from an EMBL/GenBank/DDBJ whole genome shotgun (WGS) entry which is preliminary data.</text>
</comment>
<evidence type="ECO:0000313" key="3">
    <source>
        <dbReference type="EMBL" id="KAJ1160954.1"/>
    </source>
</evidence>
<dbReference type="PROSITE" id="PS50132">
    <property type="entry name" value="RGS"/>
    <property type="match status" value="1"/>
</dbReference>
<dbReference type="Proteomes" id="UP001066276">
    <property type="component" value="Chromosome 4_2"/>
</dbReference>
<dbReference type="FunFam" id="1.10.167.10:FF:000001">
    <property type="entry name" value="Putative regulator of g-protein signaling 12"/>
    <property type="match status" value="1"/>
</dbReference>
<evidence type="ECO:0000313" key="4">
    <source>
        <dbReference type="Proteomes" id="UP001066276"/>
    </source>
</evidence>
<dbReference type="Gene3D" id="1.10.167.10">
    <property type="entry name" value="Regulator of G-protein Signalling 4, domain 2"/>
    <property type="match status" value="1"/>
</dbReference>
<evidence type="ECO:0000256" key="1">
    <source>
        <dbReference type="ARBA" id="ARBA00053238"/>
    </source>
</evidence>
<dbReference type="PANTHER" id="PTHR10845:SF254">
    <property type="entry name" value="RGS DOMAIN-CONTAINING PROTEIN-RELATED"/>
    <property type="match status" value="1"/>
</dbReference>
<name>A0AAV7SBM2_PLEWA</name>
<reference evidence="3" key="1">
    <citation type="journal article" date="2022" name="bioRxiv">
        <title>Sequencing and chromosome-scale assembly of the giantPleurodeles waltlgenome.</title>
        <authorList>
            <person name="Brown T."/>
            <person name="Elewa A."/>
            <person name="Iarovenko S."/>
            <person name="Subramanian E."/>
            <person name="Araus A.J."/>
            <person name="Petzold A."/>
            <person name="Susuki M."/>
            <person name="Suzuki K.-i.T."/>
            <person name="Hayashi T."/>
            <person name="Toyoda A."/>
            <person name="Oliveira C."/>
            <person name="Osipova E."/>
            <person name="Leigh N.D."/>
            <person name="Simon A."/>
            <person name="Yun M.H."/>
        </authorList>
    </citation>
    <scope>NUCLEOTIDE SEQUENCE</scope>
    <source>
        <strain evidence="3">20211129_DDA</strain>
        <tissue evidence="3">Liver</tissue>
    </source>
</reference>
<accession>A0AAV7SBM2</accession>
<protein>
    <recommendedName>
        <fullName evidence="2">RGS domain-containing protein</fullName>
    </recommendedName>
</protein>